<gene>
    <name evidence="1" type="ORF">RHMOL_Rhmol07G0131600</name>
</gene>
<keyword evidence="2" id="KW-1185">Reference proteome</keyword>
<protein>
    <submittedName>
        <fullName evidence="1">Uncharacterized protein</fullName>
    </submittedName>
</protein>
<reference evidence="1" key="1">
    <citation type="submission" date="2022-02" db="EMBL/GenBank/DDBJ databases">
        <title>Plant Genome Project.</title>
        <authorList>
            <person name="Zhang R.-G."/>
        </authorList>
    </citation>
    <scope>NUCLEOTIDE SEQUENCE</scope>
    <source>
        <strain evidence="1">AT1</strain>
    </source>
</reference>
<evidence type="ECO:0000313" key="2">
    <source>
        <dbReference type="Proteomes" id="UP001062846"/>
    </source>
</evidence>
<dbReference type="Proteomes" id="UP001062846">
    <property type="component" value="Chromosome 7"/>
</dbReference>
<name>A0ACC0N0A9_RHOML</name>
<organism evidence="1 2">
    <name type="scientific">Rhododendron molle</name>
    <name type="common">Chinese azalea</name>
    <name type="synonym">Azalea mollis</name>
    <dbReference type="NCBI Taxonomy" id="49168"/>
    <lineage>
        <taxon>Eukaryota</taxon>
        <taxon>Viridiplantae</taxon>
        <taxon>Streptophyta</taxon>
        <taxon>Embryophyta</taxon>
        <taxon>Tracheophyta</taxon>
        <taxon>Spermatophyta</taxon>
        <taxon>Magnoliopsida</taxon>
        <taxon>eudicotyledons</taxon>
        <taxon>Gunneridae</taxon>
        <taxon>Pentapetalae</taxon>
        <taxon>asterids</taxon>
        <taxon>Ericales</taxon>
        <taxon>Ericaceae</taxon>
        <taxon>Ericoideae</taxon>
        <taxon>Rhodoreae</taxon>
        <taxon>Rhododendron</taxon>
    </lineage>
</organism>
<evidence type="ECO:0000313" key="1">
    <source>
        <dbReference type="EMBL" id="KAI8546600.1"/>
    </source>
</evidence>
<dbReference type="EMBL" id="CM046394">
    <property type="protein sequence ID" value="KAI8546600.1"/>
    <property type="molecule type" value="Genomic_DNA"/>
</dbReference>
<proteinExistence type="predicted"/>
<accession>A0ACC0N0A9</accession>
<comment type="caution">
    <text evidence="1">The sequence shown here is derived from an EMBL/GenBank/DDBJ whole genome shotgun (WGS) entry which is preliminary data.</text>
</comment>
<sequence>MRKNAKMEKASKSISEISLKIDRLTGQVSAIESVISKGGKVAEKNVLNLIELLLNEQLKLDTIITTDGDVKLQRKMQVVFYFVLAREF</sequence>